<dbReference type="AlphaFoldDB" id="A0A507BNZ3"/>
<dbReference type="EMBL" id="SKBQ01000111">
    <property type="protein sequence ID" value="TPX18480.1"/>
    <property type="molecule type" value="Genomic_DNA"/>
</dbReference>
<dbReference type="GeneID" id="41979040"/>
<organism evidence="1 2">
    <name type="scientific">Thyridium curvatum</name>
    <dbReference type="NCBI Taxonomy" id="1093900"/>
    <lineage>
        <taxon>Eukaryota</taxon>
        <taxon>Fungi</taxon>
        <taxon>Dikarya</taxon>
        <taxon>Ascomycota</taxon>
        <taxon>Pezizomycotina</taxon>
        <taxon>Sordariomycetes</taxon>
        <taxon>Sordariomycetidae</taxon>
        <taxon>Thyridiales</taxon>
        <taxon>Thyridiaceae</taxon>
        <taxon>Thyridium</taxon>
    </lineage>
</organism>
<evidence type="ECO:0000313" key="2">
    <source>
        <dbReference type="Proteomes" id="UP000319257"/>
    </source>
</evidence>
<gene>
    <name evidence="1" type="ORF">E0L32_011593</name>
</gene>
<proteinExistence type="predicted"/>
<dbReference type="RefSeq" id="XP_031000191.1">
    <property type="nucleotide sequence ID" value="XM_031134340.1"/>
</dbReference>
<evidence type="ECO:0000313" key="1">
    <source>
        <dbReference type="EMBL" id="TPX18480.1"/>
    </source>
</evidence>
<dbReference type="InParanoid" id="A0A507BNZ3"/>
<dbReference type="Proteomes" id="UP000319257">
    <property type="component" value="Unassembled WGS sequence"/>
</dbReference>
<name>A0A507BNZ3_9PEZI</name>
<dbReference type="OrthoDB" id="10553285at2759"/>
<reference evidence="1 2" key="1">
    <citation type="submission" date="2019-06" db="EMBL/GenBank/DDBJ databases">
        <title>Draft genome sequence of the filamentous fungus Phialemoniopsis curvata isolated from diesel fuel.</title>
        <authorList>
            <person name="Varaljay V.A."/>
            <person name="Lyon W.J."/>
            <person name="Crouch A.L."/>
            <person name="Drake C.E."/>
            <person name="Hollomon J.M."/>
            <person name="Nadeau L.J."/>
            <person name="Nunn H.S."/>
            <person name="Stevenson B.S."/>
            <person name="Bojanowski C.L."/>
            <person name="Crookes-Goodson W.J."/>
        </authorList>
    </citation>
    <scope>NUCLEOTIDE SEQUENCE [LARGE SCALE GENOMIC DNA]</scope>
    <source>
        <strain evidence="1 2">D216</strain>
    </source>
</reference>
<protein>
    <submittedName>
        <fullName evidence="1">Uncharacterized protein</fullName>
    </submittedName>
</protein>
<sequence>MSASQKEVRQSCQDAKCQVSNTPRTQPWKKFCDPDSSKFEHVIKDSPDARTAGKEKAELITYLKENKGRPVTKPPKGEQPYFLEEVEQQSVSAAAL</sequence>
<keyword evidence="2" id="KW-1185">Reference proteome</keyword>
<accession>A0A507BNZ3</accession>
<comment type="caution">
    <text evidence="1">The sequence shown here is derived from an EMBL/GenBank/DDBJ whole genome shotgun (WGS) entry which is preliminary data.</text>
</comment>